<dbReference type="AlphaFoldDB" id="X1E5L2"/>
<proteinExistence type="predicted"/>
<gene>
    <name evidence="1" type="ORF">S03H2_02865</name>
</gene>
<protein>
    <submittedName>
        <fullName evidence="1">Uncharacterized protein</fullName>
    </submittedName>
</protein>
<sequence length="46" mass="5434">MTKQMGNIRIYVEEMGDKKATYETHMLPKSAVFKQRALRRTEFDAL</sequence>
<name>X1E5L2_9ZZZZ</name>
<accession>X1E5L2</accession>
<organism evidence="1">
    <name type="scientific">marine sediment metagenome</name>
    <dbReference type="NCBI Taxonomy" id="412755"/>
    <lineage>
        <taxon>unclassified sequences</taxon>
        <taxon>metagenomes</taxon>
        <taxon>ecological metagenomes</taxon>
    </lineage>
</organism>
<dbReference type="EMBL" id="BARU01001002">
    <property type="protein sequence ID" value="GAH27857.1"/>
    <property type="molecule type" value="Genomic_DNA"/>
</dbReference>
<comment type="caution">
    <text evidence="1">The sequence shown here is derived from an EMBL/GenBank/DDBJ whole genome shotgun (WGS) entry which is preliminary data.</text>
</comment>
<reference evidence="1" key="1">
    <citation type="journal article" date="2014" name="Front. Microbiol.">
        <title>High frequency of phylogenetically diverse reductive dehalogenase-homologous genes in deep subseafloor sedimentary metagenomes.</title>
        <authorList>
            <person name="Kawai M."/>
            <person name="Futagami T."/>
            <person name="Toyoda A."/>
            <person name="Takaki Y."/>
            <person name="Nishi S."/>
            <person name="Hori S."/>
            <person name="Arai W."/>
            <person name="Tsubouchi T."/>
            <person name="Morono Y."/>
            <person name="Uchiyama I."/>
            <person name="Ito T."/>
            <person name="Fujiyama A."/>
            <person name="Inagaki F."/>
            <person name="Takami H."/>
        </authorList>
    </citation>
    <scope>NUCLEOTIDE SEQUENCE</scope>
    <source>
        <strain evidence="1">Expedition CK06-06</strain>
    </source>
</reference>
<evidence type="ECO:0000313" key="1">
    <source>
        <dbReference type="EMBL" id="GAH27857.1"/>
    </source>
</evidence>